<dbReference type="OMA" id="QGPEVIC"/>
<dbReference type="InterPro" id="IPR015425">
    <property type="entry name" value="FH2_Formin"/>
</dbReference>
<dbReference type="EnsemblMetazoa" id="HelroT155739">
    <property type="protein sequence ID" value="HelroP155739"/>
    <property type="gene ID" value="HelroG155739"/>
</dbReference>
<evidence type="ECO:0000259" key="5">
    <source>
        <dbReference type="PROSITE" id="PS51444"/>
    </source>
</evidence>
<proteinExistence type="inferred from homology"/>
<dbReference type="InterPro" id="IPR014767">
    <property type="entry name" value="DAD_dom"/>
</dbReference>
<evidence type="ECO:0000259" key="3">
    <source>
        <dbReference type="PROSITE" id="PS51231"/>
    </source>
</evidence>
<dbReference type="InterPro" id="IPR010473">
    <property type="entry name" value="GTPase-bd"/>
</dbReference>
<dbReference type="FunCoup" id="T1ELL7">
    <property type="interactions" value="451"/>
</dbReference>
<dbReference type="PANTHER" id="PTHR45857">
    <property type="entry name" value="FORMIN-LIKE PROTEIN"/>
    <property type="match status" value="1"/>
</dbReference>
<dbReference type="Gene3D" id="1.20.58.2220">
    <property type="entry name" value="Formin, FH2 domain"/>
    <property type="match status" value="1"/>
</dbReference>
<dbReference type="InterPro" id="IPR016024">
    <property type="entry name" value="ARM-type_fold"/>
</dbReference>
<dbReference type="Pfam" id="PF02181">
    <property type="entry name" value="FH2"/>
    <property type="match status" value="1"/>
</dbReference>
<comment type="similarity">
    <text evidence="1">Belongs to the formin homology family.</text>
</comment>
<evidence type="ECO:0000313" key="7">
    <source>
        <dbReference type="EnsemblMetazoa" id="HelroP155739"/>
    </source>
</evidence>
<dbReference type="InterPro" id="IPR014768">
    <property type="entry name" value="GBD/FH3_dom"/>
</dbReference>
<evidence type="ECO:0000256" key="2">
    <source>
        <dbReference type="SAM" id="MobiDB-lite"/>
    </source>
</evidence>
<feature type="domain" description="GBD/FH3" evidence="4">
    <location>
        <begin position="1"/>
        <end position="331"/>
    </location>
</feature>
<feature type="compositionally biased region" description="Pro residues" evidence="2">
    <location>
        <begin position="297"/>
        <end position="333"/>
    </location>
</feature>
<dbReference type="OrthoDB" id="1668162at2759"/>
<dbReference type="GO" id="GO:0016477">
    <property type="term" value="P:cell migration"/>
    <property type="evidence" value="ECO:0000318"/>
    <property type="project" value="GO_Central"/>
</dbReference>
<dbReference type="Gene3D" id="1.25.10.10">
    <property type="entry name" value="Leucine-rich Repeat Variant"/>
    <property type="match status" value="1"/>
</dbReference>
<dbReference type="Proteomes" id="UP000015101">
    <property type="component" value="Unassembled WGS sequence"/>
</dbReference>
<keyword evidence="8" id="KW-1185">Reference proteome</keyword>
<dbReference type="PROSITE" id="PS51231">
    <property type="entry name" value="DAD"/>
    <property type="match status" value="1"/>
</dbReference>
<dbReference type="SMART" id="SM01140">
    <property type="entry name" value="Drf_GBD"/>
    <property type="match status" value="1"/>
</dbReference>
<dbReference type="InParanoid" id="T1ELL7"/>
<dbReference type="SMART" id="SM01139">
    <property type="entry name" value="Drf_FH3"/>
    <property type="match status" value="1"/>
</dbReference>
<dbReference type="GO" id="GO:0008360">
    <property type="term" value="P:regulation of cell shape"/>
    <property type="evidence" value="ECO:0000318"/>
    <property type="project" value="GO_Central"/>
</dbReference>
<sequence>MECTSTQLLRNLEISLRTNPIGWVRLFLSEQHNGLDILVDYLTMTQEYMRVTNFSFRRSIKSRVPKFHHNGFAMNDVHVCIMCLRAIMNHQYGFNLVFGHEQAINSIALSLNHKSYRTKTLVLELLAAVCLVSGGHQMILSAFDNFKTVCGEIHRFQTLMYYFQHYEEFHIDFMVACMQFINIIVHSVENMNFRVHLQHEFSLLGLDDYLQKLRHTESERLPIQVNAYLDNTIEVQTLLDESDLKTVALERVSELQEELTVPGGLPTSSSSLASTPTTPKSFVPPKSPTASASSSFAPPPMPPMPPPLPPSTVPLPPPLAPPFGAPPPPPPMGLPGITIKKAIQPTYRLPVLNWISMKPNEVKGTMFNDLDDEKLYKVLDFKEFEDLFKLGNMALLDVDMPDTASATIKPKKKQEKLSLLESNRLRNVAITRRKIEIRDDEIVKAINTIDLQKLTLERVEILIRVMPNEQETKLFKEYEKDKKPLDMLSDEDRFMIYLMKVERLPQKLMIMSFIGNFFDTFHILQPQLHAICDAALSIKESKKLRKLFEVILAFGNYMNSCKRGAVYGFRLQSLDMLTDTKSNDKKITLLHFIVKSVREKFPDILTFDCEIRHLEKAAPVSLENILSDISELDKGMELTRREYEHRKDRDVPIILKDFVSNADDKIKKLKIEAKQAQDIYSQVVEYFGENVKTLSPSTFFNLFLRFIKAFKVARFSFIPEETVVGELKQKQQRIREKKVLNRDEIGHGTLEDILTNLKSEPYRRADAVRRSMRKKSDLKPVVNAAATAVVL</sequence>
<dbReference type="AlphaFoldDB" id="T1ELL7"/>
<dbReference type="SUPFAM" id="SSF101447">
    <property type="entry name" value="Formin homology 2 domain (FH2 domain)"/>
    <property type="match status" value="1"/>
</dbReference>
<dbReference type="GO" id="GO:0030866">
    <property type="term" value="P:cortical actin cytoskeleton organization"/>
    <property type="evidence" value="ECO:0000318"/>
    <property type="project" value="GO_Central"/>
</dbReference>
<dbReference type="RefSeq" id="XP_009016048.1">
    <property type="nucleotide sequence ID" value="XM_009017800.1"/>
</dbReference>
<dbReference type="eggNOG" id="KOG1923">
    <property type="taxonomic scope" value="Eukaryota"/>
</dbReference>
<name>T1ELL7_HELRO</name>
<reference evidence="6 8" key="2">
    <citation type="journal article" date="2013" name="Nature">
        <title>Insights into bilaterian evolution from three spiralian genomes.</title>
        <authorList>
            <person name="Simakov O."/>
            <person name="Marletaz F."/>
            <person name="Cho S.J."/>
            <person name="Edsinger-Gonzales E."/>
            <person name="Havlak P."/>
            <person name="Hellsten U."/>
            <person name="Kuo D.H."/>
            <person name="Larsson T."/>
            <person name="Lv J."/>
            <person name="Arendt D."/>
            <person name="Savage R."/>
            <person name="Osoegawa K."/>
            <person name="de Jong P."/>
            <person name="Grimwood J."/>
            <person name="Chapman J.A."/>
            <person name="Shapiro H."/>
            <person name="Aerts A."/>
            <person name="Otillar R.P."/>
            <person name="Terry A.Y."/>
            <person name="Boore J.L."/>
            <person name="Grigoriev I.V."/>
            <person name="Lindberg D.R."/>
            <person name="Seaver E.C."/>
            <person name="Weisblat D.A."/>
            <person name="Putnam N.H."/>
            <person name="Rokhsar D.S."/>
        </authorList>
    </citation>
    <scope>NUCLEOTIDE SEQUENCE</scope>
</reference>
<feature type="region of interest" description="Disordered" evidence="2">
    <location>
        <begin position="256"/>
        <end position="333"/>
    </location>
</feature>
<dbReference type="GO" id="GO:0031267">
    <property type="term" value="F:small GTPase binding"/>
    <property type="evidence" value="ECO:0007669"/>
    <property type="project" value="InterPro"/>
</dbReference>
<dbReference type="GO" id="GO:0051015">
    <property type="term" value="F:actin filament binding"/>
    <property type="evidence" value="ECO:0000318"/>
    <property type="project" value="GO_Central"/>
</dbReference>
<protein>
    <recommendedName>
        <fullName evidence="9">FH2 domain-containing protein</fullName>
    </recommendedName>
</protein>
<dbReference type="KEGG" id="hro:HELRODRAFT_155739"/>
<dbReference type="Pfam" id="PF06371">
    <property type="entry name" value="Drf_GBD"/>
    <property type="match status" value="1"/>
</dbReference>
<dbReference type="CTD" id="20197467"/>
<organism evidence="7 8">
    <name type="scientific">Helobdella robusta</name>
    <name type="common">Californian leech</name>
    <dbReference type="NCBI Taxonomy" id="6412"/>
    <lineage>
        <taxon>Eukaryota</taxon>
        <taxon>Metazoa</taxon>
        <taxon>Spiralia</taxon>
        <taxon>Lophotrochozoa</taxon>
        <taxon>Annelida</taxon>
        <taxon>Clitellata</taxon>
        <taxon>Hirudinea</taxon>
        <taxon>Rhynchobdellida</taxon>
        <taxon>Glossiphoniidae</taxon>
        <taxon>Helobdella</taxon>
    </lineage>
</organism>
<dbReference type="InterPro" id="IPR042201">
    <property type="entry name" value="FH2_Formin_sf"/>
</dbReference>
<reference evidence="7" key="3">
    <citation type="submission" date="2015-06" db="UniProtKB">
        <authorList>
            <consortium name="EnsemblMetazoa"/>
        </authorList>
    </citation>
    <scope>IDENTIFICATION</scope>
</reference>
<dbReference type="InterPro" id="IPR043592">
    <property type="entry name" value="FMNL_animal"/>
</dbReference>
<dbReference type="SUPFAM" id="SSF48371">
    <property type="entry name" value="ARM repeat"/>
    <property type="match status" value="1"/>
</dbReference>
<dbReference type="EMBL" id="KB096324">
    <property type="protein sequence ID" value="ESO06680.1"/>
    <property type="molecule type" value="Genomic_DNA"/>
</dbReference>
<feature type="domain" description="FH2" evidence="5">
    <location>
        <begin position="339"/>
        <end position="736"/>
    </location>
</feature>
<dbReference type="Pfam" id="PF06367">
    <property type="entry name" value="Drf_FH3"/>
    <property type="match status" value="1"/>
</dbReference>
<dbReference type="SMART" id="SM00498">
    <property type="entry name" value="FH2"/>
    <property type="match status" value="1"/>
</dbReference>
<accession>T1ELL7</accession>
<dbReference type="STRING" id="6412.T1ELL7"/>
<dbReference type="PROSITE" id="PS51444">
    <property type="entry name" value="FH2"/>
    <property type="match status" value="1"/>
</dbReference>
<feature type="compositionally biased region" description="Low complexity" evidence="2">
    <location>
        <begin position="262"/>
        <end position="279"/>
    </location>
</feature>
<dbReference type="GeneID" id="20197467"/>
<evidence type="ECO:0000256" key="1">
    <source>
        <dbReference type="ARBA" id="ARBA00023449"/>
    </source>
</evidence>
<dbReference type="PROSITE" id="PS51232">
    <property type="entry name" value="GBD_FH3"/>
    <property type="match status" value="1"/>
</dbReference>
<dbReference type="InterPro" id="IPR010472">
    <property type="entry name" value="FH3_dom"/>
</dbReference>
<feature type="domain" description="DAD" evidence="3">
    <location>
        <begin position="743"/>
        <end position="776"/>
    </location>
</feature>
<evidence type="ECO:0008006" key="9">
    <source>
        <dbReference type="Google" id="ProtNLM"/>
    </source>
</evidence>
<dbReference type="EMBL" id="AMQM01000679">
    <property type="status" value="NOT_ANNOTATED_CDS"/>
    <property type="molecule type" value="Genomic_DNA"/>
</dbReference>
<dbReference type="InterPro" id="IPR011989">
    <property type="entry name" value="ARM-like"/>
</dbReference>
<evidence type="ECO:0000259" key="4">
    <source>
        <dbReference type="PROSITE" id="PS51232"/>
    </source>
</evidence>
<evidence type="ECO:0000313" key="6">
    <source>
        <dbReference type="EMBL" id="ESO06680.1"/>
    </source>
</evidence>
<dbReference type="PANTHER" id="PTHR45857:SF4">
    <property type="entry name" value="FORMIN-LIKE PROTEIN"/>
    <property type="match status" value="1"/>
</dbReference>
<gene>
    <name evidence="7" type="primary">20197467</name>
    <name evidence="6" type="ORF">HELRODRAFT_155739</name>
</gene>
<reference evidence="8" key="1">
    <citation type="submission" date="2012-12" db="EMBL/GenBank/DDBJ databases">
        <authorList>
            <person name="Hellsten U."/>
            <person name="Grimwood J."/>
            <person name="Chapman J.A."/>
            <person name="Shapiro H."/>
            <person name="Aerts A."/>
            <person name="Otillar R.P."/>
            <person name="Terry A.Y."/>
            <person name="Boore J.L."/>
            <person name="Simakov O."/>
            <person name="Marletaz F."/>
            <person name="Cho S.-J."/>
            <person name="Edsinger-Gonzales E."/>
            <person name="Havlak P."/>
            <person name="Kuo D.-H."/>
            <person name="Larsson T."/>
            <person name="Lv J."/>
            <person name="Arendt D."/>
            <person name="Savage R."/>
            <person name="Osoegawa K."/>
            <person name="de Jong P."/>
            <person name="Lindberg D.R."/>
            <person name="Seaver E.C."/>
            <person name="Weisblat D.A."/>
            <person name="Putnam N.H."/>
            <person name="Grigoriev I.V."/>
            <person name="Rokhsar D.S."/>
        </authorList>
    </citation>
    <scope>NUCLEOTIDE SEQUENCE</scope>
</reference>
<evidence type="ECO:0000313" key="8">
    <source>
        <dbReference type="Proteomes" id="UP000015101"/>
    </source>
</evidence>
<dbReference type="HOGENOM" id="CLU_003597_0_0_1"/>
<dbReference type="GO" id="GO:0005829">
    <property type="term" value="C:cytosol"/>
    <property type="evidence" value="ECO:0000318"/>
    <property type="project" value="GO_Central"/>
</dbReference>